<name>A0A450TCI5_9GAMM</name>
<dbReference type="AlphaFoldDB" id="A0A450TCI5"/>
<sequence length="74" mass="8486">MALQLRALPTVRYRRKDIHAQTILDRDATRANILETLQVLSERIRPTDDFVLFAAGHGVLLHGGRYPPIDPRLR</sequence>
<dbReference type="EMBL" id="CAADFD010000095">
    <property type="protein sequence ID" value="VFJ64581.1"/>
    <property type="molecule type" value="Genomic_DNA"/>
</dbReference>
<dbReference type="Gene3D" id="3.40.50.1460">
    <property type="match status" value="1"/>
</dbReference>
<gene>
    <name evidence="1" type="ORF">BECKFW1821B_GA0114236_10959</name>
</gene>
<accession>A0A450TCI5</accession>
<reference evidence="1" key="1">
    <citation type="submission" date="2019-02" db="EMBL/GenBank/DDBJ databases">
        <authorList>
            <person name="Gruber-Vodicka R. H."/>
            <person name="Seah K. B. B."/>
        </authorList>
    </citation>
    <scope>NUCLEOTIDE SEQUENCE</scope>
    <source>
        <strain evidence="1">BECK_BZ106</strain>
    </source>
</reference>
<evidence type="ECO:0008006" key="2">
    <source>
        <dbReference type="Google" id="ProtNLM"/>
    </source>
</evidence>
<evidence type="ECO:0000313" key="1">
    <source>
        <dbReference type="EMBL" id="VFJ64581.1"/>
    </source>
</evidence>
<protein>
    <recommendedName>
        <fullName evidence="2">Caspase domain-containing protein</fullName>
    </recommendedName>
</protein>
<proteinExistence type="predicted"/>
<organism evidence="1">
    <name type="scientific">Candidatus Kentrum sp. FW</name>
    <dbReference type="NCBI Taxonomy" id="2126338"/>
    <lineage>
        <taxon>Bacteria</taxon>
        <taxon>Pseudomonadati</taxon>
        <taxon>Pseudomonadota</taxon>
        <taxon>Gammaproteobacteria</taxon>
        <taxon>Candidatus Kentrum</taxon>
    </lineage>
</organism>